<dbReference type="NCBIfam" id="TIGR01444">
    <property type="entry name" value="fkbM_fam"/>
    <property type="match status" value="1"/>
</dbReference>
<comment type="caution">
    <text evidence="2">The sequence shown here is derived from an EMBL/GenBank/DDBJ whole genome shotgun (WGS) entry which is preliminary data.</text>
</comment>
<dbReference type="AlphaFoldDB" id="A0A2T1ELH8"/>
<dbReference type="InterPro" id="IPR006342">
    <property type="entry name" value="FkbM_mtfrase"/>
</dbReference>
<accession>A0A2T1ELH8</accession>
<dbReference type="GO" id="GO:0032259">
    <property type="term" value="P:methylation"/>
    <property type="evidence" value="ECO:0007669"/>
    <property type="project" value="UniProtKB-KW"/>
</dbReference>
<dbReference type="InterPro" id="IPR052514">
    <property type="entry name" value="SAM-dependent_MTase"/>
</dbReference>
<evidence type="ECO:0000259" key="1">
    <source>
        <dbReference type="Pfam" id="PF05050"/>
    </source>
</evidence>
<keyword evidence="2" id="KW-0808">Transferase</keyword>
<sequence>MPPPSDRYWQYLEDTCPSIAPTALPLIHSALAATRWDEPQSPLDWNNYGVVALIEAEDTTDRDLRRLYVEAAIAAFENGVNAHPLCAAHLALTYSLIGETDRAGTIATTAFIRILQPLHDKAATVPIGLIYLPSSAQRLAKGQDEAVALIVQLDNGLQQALFLLGTLLGQQLLPAFYNPNGLRLLNLATQILPSSAVNNLTLGIANLANGLWEGLFYLHRAEQLAPNEADVLQALYLAYRDLGHTTTARYWLETARVRCPVIDSKRAWQWVDTAIDQAFTCIPFKDLLLTVKPSLASITTGVLLAKGDWFEAEMEFWRHHIQPGMTVIDVGANVGVYTFSAAQRVGNQGRVLAIEPFSECVQFLQETCNVNQLSWVKVIAGAASDRTQTAQLALQMASELNQLVPNDAELVSGGNVETVACFTLDALIEQESIAHVDFLKIDAEGHELQVLAGSERLLTKLMPTIVYENIASDDQANTSSAVFLQERGYQLFRYQPYLQELIAVSELDELQMSLNVIAIHTSNL</sequence>
<dbReference type="PANTHER" id="PTHR34203">
    <property type="entry name" value="METHYLTRANSFERASE, FKBM FAMILY PROTEIN"/>
    <property type="match status" value="1"/>
</dbReference>
<feature type="domain" description="Methyltransferase FkbM" evidence="1">
    <location>
        <begin position="329"/>
        <end position="490"/>
    </location>
</feature>
<reference evidence="3" key="1">
    <citation type="submission" date="2018-02" db="EMBL/GenBank/DDBJ databases">
        <authorList>
            <person name="Moore K."/>
            <person name="Momper L."/>
        </authorList>
    </citation>
    <scope>NUCLEOTIDE SEQUENCE [LARGE SCALE GENOMIC DNA]</scope>
    <source>
        <strain evidence="3">ULC18</strain>
    </source>
</reference>
<organism evidence="2 3">
    <name type="scientific">Stenomitos frigidus ULC18</name>
    <dbReference type="NCBI Taxonomy" id="2107698"/>
    <lineage>
        <taxon>Bacteria</taxon>
        <taxon>Bacillati</taxon>
        <taxon>Cyanobacteriota</taxon>
        <taxon>Cyanophyceae</taxon>
        <taxon>Leptolyngbyales</taxon>
        <taxon>Leptolyngbyaceae</taxon>
        <taxon>Stenomitos</taxon>
    </lineage>
</organism>
<evidence type="ECO:0000313" key="2">
    <source>
        <dbReference type="EMBL" id="PSB33599.1"/>
    </source>
</evidence>
<dbReference type="EMBL" id="PVWK01000017">
    <property type="protein sequence ID" value="PSB33599.1"/>
    <property type="molecule type" value="Genomic_DNA"/>
</dbReference>
<reference evidence="2 3" key="2">
    <citation type="submission" date="2018-03" db="EMBL/GenBank/DDBJ databases">
        <title>The ancient ancestry and fast evolution of plastids.</title>
        <authorList>
            <person name="Moore K.R."/>
            <person name="Magnabosco C."/>
            <person name="Momper L."/>
            <person name="Gold D.A."/>
            <person name="Bosak T."/>
            <person name="Fournier G.P."/>
        </authorList>
    </citation>
    <scope>NUCLEOTIDE SEQUENCE [LARGE SCALE GENOMIC DNA]</scope>
    <source>
        <strain evidence="2 3">ULC18</strain>
    </source>
</reference>
<dbReference type="SUPFAM" id="SSF53335">
    <property type="entry name" value="S-adenosyl-L-methionine-dependent methyltransferases"/>
    <property type="match status" value="1"/>
</dbReference>
<dbReference type="InterPro" id="IPR011990">
    <property type="entry name" value="TPR-like_helical_dom_sf"/>
</dbReference>
<evidence type="ECO:0000313" key="3">
    <source>
        <dbReference type="Proteomes" id="UP000239576"/>
    </source>
</evidence>
<dbReference type="CDD" id="cd02440">
    <property type="entry name" value="AdoMet_MTases"/>
    <property type="match status" value="1"/>
</dbReference>
<gene>
    <name evidence="2" type="ORF">C7B82_03680</name>
</gene>
<dbReference type="Pfam" id="PF05050">
    <property type="entry name" value="Methyltransf_21"/>
    <property type="match status" value="1"/>
</dbReference>
<protein>
    <submittedName>
        <fullName evidence="2">FkbM family methyltransferase</fullName>
    </submittedName>
</protein>
<name>A0A2T1ELH8_9CYAN</name>
<proteinExistence type="predicted"/>
<dbReference type="OrthoDB" id="9784101at2"/>
<dbReference type="GO" id="GO:0008168">
    <property type="term" value="F:methyltransferase activity"/>
    <property type="evidence" value="ECO:0007669"/>
    <property type="project" value="UniProtKB-KW"/>
</dbReference>
<dbReference type="InterPro" id="IPR029063">
    <property type="entry name" value="SAM-dependent_MTases_sf"/>
</dbReference>
<dbReference type="PANTHER" id="PTHR34203:SF15">
    <property type="entry name" value="SLL1173 PROTEIN"/>
    <property type="match status" value="1"/>
</dbReference>
<keyword evidence="2" id="KW-0489">Methyltransferase</keyword>
<dbReference type="RefSeq" id="WP_106254961.1">
    <property type="nucleotide sequence ID" value="NZ_CAWNSW010000080.1"/>
</dbReference>
<dbReference type="Proteomes" id="UP000239576">
    <property type="component" value="Unassembled WGS sequence"/>
</dbReference>
<keyword evidence="3" id="KW-1185">Reference proteome</keyword>
<dbReference type="Gene3D" id="3.40.50.150">
    <property type="entry name" value="Vaccinia Virus protein VP39"/>
    <property type="match status" value="1"/>
</dbReference>
<dbReference type="Gene3D" id="1.25.40.10">
    <property type="entry name" value="Tetratricopeptide repeat domain"/>
    <property type="match status" value="1"/>
</dbReference>